<evidence type="ECO:0000259" key="6">
    <source>
        <dbReference type="PROSITE" id="PS50961"/>
    </source>
</evidence>
<dbReference type="InterPro" id="IPR002344">
    <property type="entry name" value="Lupus_La"/>
</dbReference>
<feature type="region of interest" description="Disordered" evidence="5">
    <location>
        <begin position="376"/>
        <end position="461"/>
    </location>
</feature>
<protein>
    <recommendedName>
        <fullName evidence="6">HTH La-type RNA-binding domain-containing protein</fullName>
    </recommendedName>
</protein>
<organism evidence="7 8">
    <name type="scientific">Cymbomonas tetramitiformis</name>
    <dbReference type="NCBI Taxonomy" id="36881"/>
    <lineage>
        <taxon>Eukaryota</taxon>
        <taxon>Viridiplantae</taxon>
        <taxon>Chlorophyta</taxon>
        <taxon>Pyramimonadophyceae</taxon>
        <taxon>Pyramimonadales</taxon>
        <taxon>Pyramimonadaceae</taxon>
        <taxon>Cymbomonas</taxon>
    </lineage>
</organism>
<feature type="compositionally biased region" description="Basic residues" evidence="5">
    <location>
        <begin position="398"/>
        <end position="407"/>
    </location>
</feature>
<dbReference type="Gene3D" id="3.30.70.330">
    <property type="match status" value="1"/>
</dbReference>
<dbReference type="InterPro" id="IPR036390">
    <property type="entry name" value="WH_DNA-bd_sf"/>
</dbReference>
<dbReference type="InterPro" id="IPR045180">
    <property type="entry name" value="La_dom_prot"/>
</dbReference>
<feature type="compositionally biased region" description="Polar residues" evidence="5">
    <location>
        <begin position="1"/>
        <end position="17"/>
    </location>
</feature>
<proteinExistence type="predicted"/>
<evidence type="ECO:0000256" key="1">
    <source>
        <dbReference type="ARBA" id="ARBA00004123"/>
    </source>
</evidence>
<evidence type="ECO:0000256" key="2">
    <source>
        <dbReference type="ARBA" id="ARBA00022884"/>
    </source>
</evidence>
<sequence>MSADVQTPPFQGMSTPSDDGGGENSETEHREILTQEDSTSVSKEKPSNESQTSMIAPPTLASGSDSCLAVPPGLGLEGDPSARPEDSPTQANVTVEAGKVDPSVQKIITQVEFYFGDANLPTDNFLMKQVRSNPEGWVSLKTILSFRKMKNMKKSLKQVADALQLSSELAVHATGDRVRRIAKLPEVDPVEVQERTVIGENLPPKPTIADMEEIFGKVGKLMMVRICQPNQQQRSTAQAAGGDLNVSNQLHVLVEYATVEEAARAVEELTDSDNWRFGLRVRALARPLSKKKKKAKSKAGKEVKSTARDEAASGHGAASSAPLPANAAEDSGADEQAVAPERVLAASSSVDTEPISLPVPLPASSAAFVACTEEGTEQGTAVGSPPADEEWMATGAGKGRRSARRKFYASWASGSANNSKPQEAPGRGGVEEGPRAPRMPDGTRGFTFGRGKRMAPAIGGS</sequence>
<dbReference type="InterPro" id="IPR036388">
    <property type="entry name" value="WH-like_DNA-bd_sf"/>
</dbReference>
<dbReference type="GO" id="GO:0006396">
    <property type="term" value="P:RNA processing"/>
    <property type="evidence" value="ECO:0007669"/>
    <property type="project" value="InterPro"/>
</dbReference>
<feature type="compositionally biased region" description="Polar residues" evidence="5">
    <location>
        <begin position="412"/>
        <end position="421"/>
    </location>
</feature>
<dbReference type="Gene3D" id="1.10.10.10">
    <property type="entry name" value="Winged helix-like DNA-binding domain superfamily/Winged helix DNA-binding domain"/>
    <property type="match status" value="1"/>
</dbReference>
<feature type="domain" description="HTH La-type RNA-binding" evidence="6">
    <location>
        <begin position="97"/>
        <end position="188"/>
    </location>
</feature>
<dbReference type="Pfam" id="PF05383">
    <property type="entry name" value="La"/>
    <property type="match status" value="1"/>
</dbReference>
<dbReference type="InterPro" id="IPR035979">
    <property type="entry name" value="RBD_domain_sf"/>
</dbReference>
<dbReference type="InterPro" id="IPR012677">
    <property type="entry name" value="Nucleotide-bd_a/b_plait_sf"/>
</dbReference>
<dbReference type="PROSITE" id="PS50961">
    <property type="entry name" value="HTH_LA"/>
    <property type="match status" value="1"/>
</dbReference>
<feature type="region of interest" description="Disordered" evidence="5">
    <location>
        <begin position="289"/>
        <end position="338"/>
    </location>
</feature>
<dbReference type="SUPFAM" id="SSF46785">
    <property type="entry name" value="Winged helix' DNA-binding domain"/>
    <property type="match status" value="1"/>
</dbReference>
<evidence type="ECO:0000256" key="3">
    <source>
        <dbReference type="ARBA" id="ARBA00023242"/>
    </source>
</evidence>
<keyword evidence="8" id="KW-1185">Reference proteome</keyword>
<evidence type="ECO:0000313" key="8">
    <source>
        <dbReference type="Proteomes" id="UP001190700"/>
    </source>
</evidence>
<dbReference type="SUPFAM" id="SSF54928">
    <property type="entry name" value="RNA-binding domain, RBD"/>
    <property type="match status" value="1"/>
</dbReference>
<dbReference type="EMBL" id="LGRX02033114">
    <property type="protein sequence ID" value="KAK3242819.1"/>
    <property type="molecule type" value="Genomic_DNA"/>
</dbReference>
<dbReference type="PANTHER" id="PTHR22792:SF140">
    <property type="entry name" value="ACHILLES, ISOFORM A"/>
    <property type="match status" value="1"/>
</dbReference>
<accession>A0AAE0BVG7</accession>
<dbReference type="PRINTS" id="PR00302">
    <property type="entry name" value="LUPUSLA"/>
</dbReference>
<evidence type="ECO:0000256" key="4">
    <source>
        <dbReference type="PROSITE-ProRule" id="PRU00332"/>
    </source>
</evidence>
<feature type="compositionally biased region" description="Basic residues" evidence="5">
    <location>
        <begin position="289"/>
        <end position="298"/>
    </location>
</feature>
<dbReference type="InterPro" id="IPR006630">
    <property type="entry name" value="La_HTH"/>
</dbReference>
<dbReference type="GO" id="GO:1990904">
    <property type="term" value="C:ribonucleoprotein complex"/>
    <property type="evidence" value="ECO:0007669"/>
    <property type="project" value="InterPro"/>
</dbReference>
<feature type="compositionally biased region" description="Basic and acidic residues" evidence="5">
    <location>
        <begin position="299"/>
        <end position="312"/>
    </location>
</feature>
<dbReference type="SMART" id="SM00715">
    <property type="entry name" value="LA"/>
    <property type="match status" value="1"/>
</dbReference>
<evidence type="ECO:0000256" key="5">
    <source>
        <dbReference type="SAM" id="MobiDB-lite"/>
    </source>
</evidence>
<feature type="region of interest" description="Disordered" evidence="5">
    <location>
        <begin position="1"/>
        <end position="89"/>
    </location>
</feature>
<keyword evidence="2 4" id="KW-0694">RNA-binding</keyword>
<dbReference type="Proteomes" id="UP001190700">
    <property type="component" value="Unassembled WGS sequence"/>
</dbReference>
<dbReference type="AlphaFoldDB" id="A0AAE0BVG7"/>
<dbReference type="PANTHER" id="PTHR22792">
    <property type="entry name" value="LUPUS LA PROTEIN-RELATED"/>
    <property type="match status" value="1"/>
</dbReference>
<comment type="subcellular location">
    <subcellularLocation>
        <location evidence="1">Nucleus</location>
    </subcellularLocation>
</comment>
<gene>
    <name evidence="7" type="ORF">CYMTET_47490</name>
</gene>
<keyword evidence="3" id="KW-0539">Nucleus</keyword>
<dbReference type="GO" id="GO:0005634">
    <property type="term" value="C:nucleus"/>
    <property type="evidence" value="ECO:0007669"/>
    <property type="project" value="UniProtKB-SubCell"/>
</dbReference>
<feature type="compositionally biased region" description="Low complexity" evidence="5">
    <location>
        <begin position="313"/>
        <end position="328"/>
    </location>
</feature>
<evidence type="ECO:0000313" key="7">
    <source>
        <dbReference type="EMBL" id="KAK3242819.1"/>
    </source>
</evidence>
<reference evidence="7 8" key="1">
    <citation type="journal article" date="2015" name="Genome Biol. Evol.">
        <title>Comparative Genomics of a Bacterivorous Green Alga Reveals Evolutionary Causalities and Consequences of Phago-Mixotrophic Mode of Nutrition.</title>
        <authorList>
            <person name="Burns J.A."/>
            <person name="Paasch A."/>
            <person name="Narechania A."/>
            <person name="Kim E."/>
        </authorList>
    </citation>
    <scope>NUCLEOTIDE SEQUENCE [LARGE SCALE GENOMIC DNA]</scope>
    <source>
        <strain evidence="7 8">PLY_AMNH</strain>
    </source>
</reference>
<name>A0AAE0BVG7_9CHLO</name>
<comment type="caution">
    <text evidence="7">The sequence shown here is derived from an EMBL/GenBank/DDBJ whole genome shotgun (WGS) entry which is preliminary data.</text>
</comment>
<dbReference type="GO" id="GO:0003729">
    <property type="term" value="F:mRNA binding"/>
    <property type="evidence" value="ECO:0007669"/>
    <property type="project" value="TreeGrafter"/>
</dbReference>